<dbReference type="EMBL" id="GBRH01174447">
    <property type="protein sequence ID" value="JAE23449.1"/>
    <property type="molecule type" value="Transcribed_RNA"/>
</dbReference>
<proteinExistence type="predicted"/>
<sequence>MPLLLQFIPRCVPRFQIIPIPKVQWLSSCNVPWAFLFLAMCLVFSFSASPFQRRSCNAETPFSDSEKRCRYISQLLLSSFLQHSSESFLCACLSSSDIFFSVGGCWFLLYYGFRMLKWQTICHPIQGGTMSEQ</sequence>
<reference evidence="1" key="2">
    <citation type="journal article" date="2015" name="Data Brief">
        <title>Shoot transcriptome of the giant reed, Arundo donax.</title>
        <authorList>
            <person name="Barrero R.A."/>
            <person name="Guerrero F.D."/>
            <person name="Moolhuijzen P."/>
            <person name="Goolsby J.A."/>
            <person name="Tidwell J."/>
            <person name="Bellgard S.E."/>
            <person name="Bellgard M.I."/>
        </authorList>
    </citation>
    <scope>NUCLEOTIDE SEQUENCE</scope>
    <source>
        <tissue evidence="1">Shoot tissue taken approximately 20 cm above the soil surface</tissue>
    </source>
</reference>
<reference evidence="1" key="1">
    <citation type="submission" date="2014-09" db="EMBL/GenBank/DDBJ databases">
        <authorList>
            <person name="Magalhaes I.L.F."/>
            <person name="Oliveira U."/>
            <person name="Santos F.R."/>
            <person name="Vidigal T.H.D.A."/>
            <person name="Brescovit A.D."/>
            <person name="Santos A.J."/>
        </authorList>
    </citation>
    <scope>NUCLEOTIDE SEQUENCE</scope>
    <source>
        <tissue evidence="1">Shoot tissue taken approximately 20 cm above the soil surface</tissue>
    </source>
</reference>
<accession>A0A0A9GJ33</accession>
<organism evidence="1">
    <name type="scientific">Arundo donax</name>
    <name type="common">Giant reed</name>
    <name type="synonym">Donax arundinaceus</name>
    <dbReference type="NCBI Taxonomy" id="35708"/>
    <lineage>
        <taxon>Eukaryota</taxon>
        <taxon>Viridiplantae</taxon>
        <taxon>Streptophyta</taxon>
        <taxon>Embryophyta</taxon>
        <taxon>Tracheophyta</taxon>
        <taxon>Spermatophyta</taxon>
        <taxon>Magnoliopsida</taxon>
        <taxon>Liliopsida</taxon>
        <taxon>Poales</taxon>
        <taxon>Poaceae</taxon>
        <taxon>PACMAD clade</taxon>
        <taxon>Arundinoideae</taxon>
        <taxon>Arundineae</taxon>
        <taxon>Arundo</taxon>
    </lineage>
</organism>
<dbReference type="AlphaFoldDB" id="A0A0A9GJ33"/>
<evidence type="ECO:0000313" key="1">
    <source>
        <dbReference type="EMBL" id="JAE23449.1"/>
    </source>
</evidence>
<protein>
    <submittedName>
        <fullName evidence="1">Uncharacterized protein</fullName>
    </submittedName>
</protein>
<name>A0A0A9GJ33_ARUDO</name>